<sequence>MRLFYALGLSITICGLTACERITVSSTPKKQAIVSNSELATKAQNYFWETLHHGNYQDIPQADYLLMAAYLENPNDPTLAAHIGLLHLWKITERHRDKTIPPTMVNEIILSKKYLSDALQLDPKNPIYQGFAGDAQLIEGKIFHDEREEIKAYFKLKTAIHNWPEFNYFTAGYPMTSLPSDSKLFQEALDWQWKTLDLCSGQKVDRNNPVYSPAQDQAKDGDKRVCWNSWIAPFGFEGFFMNMGDMLVKAGDWKKAVIIYNNAKLDKNYSQWPYREMLEKRIINAQQNVANFQKEFLAPDKTIMFNSGYGCMACHQSVVK</sequence>
<dbReference type="EMBL" id="LNYO01000024">
    <property type="protein sequence ID" value="KTD33318.1"/>
    <property type="molecule type" value="Genomic_DNA"/>
</dbReference>
<dbReference type="AlphaFoldDB" id="A0A0W0WMJ4"/>
<evidence type="ECO:0000313" key="2">
    <source>
        <dbReference type="Proteomes" id="UP000054725"/>
    </source>
</evidence>
<comment type="caution">
    <text evidence="1">The sequence shown here is derived from an EMBL/GenBank/DDBJ whole genome shotgun (WGS) entry which is preliminary data.</text>
</comment>
<name>A0A0W0WMJ4_9GAMM</name>
<organism evidence="1 2">
    <name type="scientific">Legionella nautarum</name>
    <dbReference type="NCBI Taxonomy" id="45070"/>
    <lineage>
        <taxon>Bacteria</taxon>
        <taxon>Pseudomonadati</taxon>
        <taxon>Pseudomonadota</taxon>
        <taxon>Gammaproteobacteria</taxon>
        <taxon>Legionellales</taxon>
        <taxon>Legionellaceae</taxon>
        <taxon>Legionella</taxon>
    </lineage>
</organism>
<gene>
    <name evidence="1" type="ORF">Lnau_2966</name>
</gene>
<accession>A0A0W0WMJ4</accession>
<evidence type="ECO:0008006" key="3">
    <source>
        <dbReference type="Google" id="ProtNLM"/>
    </source>
</evidence>
<dbReference type="Proteomes" id="UP000054725">
    <property type="component" value="Unassembled WGS sequence"/>
</dbReference>
<evidence type="ECO:0000313" key="1">
    <source>
        <dbReference type="EMBL" id="KTD33318.1"/>
    </source>
</evidence>
<reference evidence="1 2" key="1">
    <citation type="submission" date="2015-11" db="EMBL/GenBank/DDBJ databases">
        <title>Genomic analysis of 38 Legionella species identifies large and diverse effector repertoires.</title>
        <authorList>
            <person name="Burstein D."/>
            <person name="Amaro F."/>
            <person name="Zusman T."/>
            <person name="Lifshitz Z."/>
            <person name="Cohen O."/>
            <person name="Gilbert J.A."/>
            <person name="Pupko T."/>
            <person name="Shuman H.A."/>
            <person name="Segal G."/>
        </authorList>
    </citation>
    <scope>NUCLEOTIDE SEQUENCE [LARGE SCALE GENOMIC DNA]</scope>
    <source>
        <strain evidence="1 2">ATCC 49506</strain>
    </source>
</reference>
<proteinExistence type="predicted"/>
<keyword evidence="2" id="KW-1185">Reference proteome</keyword>
<protein>
    <recommendedName>
        <fullName evidence="3">Tetratricopeptide repeat protein</fullName>
    </recommendedName>
</protein>
<dbReference type="STRING" id="45070.Lnau_2966"/>
<dbReference type="RefSeq" id="WP_058505916.1">
    <property type="nucleotide sequence ID" value="NZ_CAAAIF010000008.1"/>
</dbReference>
<dbReference type="PROSITE" id="PS51257">
    <property type="entry name" value="PROKAR_LIPOPROTEIN"/>
    <property type="match status" value="1"/>
</dbReference>
<dbReference type="OrthoDB" id="9147983at2"/>
<dbReference type="PATRIC" id="fig|45070.6.peg.3126"/>